<name>A0ABM9PDN2_9FLAO</name>
<accession>A0ABM9PDN2</accession>
<evidence type="ECO:0000313" key="1">
    <source>
        <dbReference type="EMBL" id="CAL2103727.1"/>
    </source>
</evidence>
<reference evidence="1 2" key="1">
    <citation type="submission" date="2024-05" db="EMBL/GenBank/DDBJ databases">
        <authorList>
            <person name="Duchaud E."/>
        </authorList>
    </citation>
    <scope>NUCLEOTIDE SEQUENCE [LARGE SCALE GENOMIC DNA]</scope>
    <source>
        <strain evidence="1">Ena-SAMPLE-TAB-13-05-2024-13:56:06:370-140308</strain>
    </source>
</reference>
<sequence>MEKILNTYIETLKEAGAGSAKVIKKVDHAERVATLNTFDKVTVPQQLEILLSYEYDDDLCYEFDYNDPEFAWSMYLLSFDEIQTTYENLAGLNGDDCTYFPLGFVPILGDFGGSFVVVNCIKNSPTYGAVYNIGDGVGANMLATDLAHFFKASTEELTQKLRFFEEPELSDAIDARLWFEGVAKIFGNTPYFSRKGNMDQQIIDWI</sequence>
<dbReference type="EMBL" id="CAXJIO010000013">
    <property type="protein sequence ID" value="CAL2103727.1"/>
    <property type="molecule type" value="Genomic_DNA"/>
</dbReference>
<organism evidence="1 2">
    <name type="scientific">Tenacibaculum polynesiense</name>
    <dbReference type="NCBI Taxonomy" id="3137857"/>
    <lineage>
        <taxon>Bacteria</taxon>
        <taxon>Pseudomonadati</taxon>
        <taxon>Bacteroidota</taxon>
        <taxon>Flavobacteriia</taxon>
        <taxon>Flavobacteriales</taxon>
        <taxon>Flavobacteriaceae</taxon>
        <taxon>Tenacibaculum</taxon>
    </lineage>
</organism>
<dbReference type="Proteomes" id="UP001497527">
    <property type="component" value="Unassembled WGS sequence"/>
</dbReference>
<dbReference type="RefSeq" id="WP_348717923.1">
    <property type="nucleotide sequence ID" value="NZ_CAXJIO010000013.1"/>
</dbReference>
<gene>
    <name evidence="1" type="ORF">T190423A01A_40320</name>
</gene>
<comment type="caution">
    <text evidence="1">The sequence shown here is derived from an EMBL/GenBank/DDBJ whole genome shotgun (WGS) entry which is preliminary data.</text>
</comment>
<protein>
    <submittedName>
        <fullName evidence="1">SMI1_KNR4 domain-containing protein</fullName>
    </submittedName>
</protein>
<keyword evidence="2" id="KW-1185">Reference proteome</keyword>
<evidence type="ECO:0000313" key="2">
    <source>
        <dbReference type="Proteomes" id="UP001497527"/>
    </source>
</evidence>
<proteinExistence type="predicted"/>